<name>A0A0V0HYK4_SOLCH</name>
<evidence type="ECO:0000313" key="1">
    <source>
        <dbReference type="EMBL" id="JAP24587.1"/>
    </source>
</evidence>
<proteinExistence type="predicted"/>
<sequence length="67" mass="7556">MSLFTNIICCCCCIKAYDIFSGNHSSKSCQGTNFSSQVTYRLMVASYLADHGLKLKGRIREERERLG</sequence>
<organism evidence="1">
    <name type="scientific">Solanum chacoense</name>
    <name type="common">Chaco potato</name>
    <dbReference type="NCBI Taxonomy" id="4108"/>
    <lineage>
        <taxon>Eukaryota</taxon>
        <taxon>Viridiplantae</taxon>
        <taxon>Streptophyta</taxon>
        <taxon>Embryophyta</taxon>
        <taxon>Tracheophyta</taxon>
        <taxon>Spermatophyta</taxon>
        <taxon>Magnoliopsida</taxon>
        <taxon>eudicotyledons</taxon>
        <taxon>Gunneridae</taxon>
        <taxon>Pentapetalae</taxon>
        <taxon>asterids</taxon>
        <taxon>lamiids</taxon>
        <taxon>Solanales</taxon>
        <taxon>Solanaceae</taxon>
        <taxon>Solanoideae</taxon>
        <taxon>Solaneae</taxon>
        <taxon>Solanum</taxon>
    </lineage>
</organism>
<reference evidence="1" key="1">
    <citation type="submission" date="2015-12" db="EMBL/GenBank/DDBJ databases">
        <title>Gene expression during late stages of embryo sac development: a critical building block for successful pollen-pistil interactions.</title>
        <authorList>
            <person name="Liu Y."/>
            <person name="Joly V."/>
            <person name="Sabar M."/>
            <person name="Matton D.P."/>
        </authorList>
    </citation>
    <scope>NUCLEOTIDE SEQUENCE</scope>
</reference>
<dbReference type="EMBL" id="GEDG01014223">
    <property type="protein sequence ID" value="JAP24587.1"/>
    <property type="molecule type" value="Transcribed_RNA"/>
</dbReference>
<dbReference type="AlphaFoldDB" id="A0A0V0HYK4"/>
<accession>A0A0V0HYK4</accession>
<protein>
    <submittedName>
        <fullName evidence="1">Putative ovule protein</fullName>
    </submittedName>
</protein>